<dbReference type="SUPFAM" id="SSF103481">
    <property type="entry name" value="Multidrug resistance efflux transporter EmrE"/>
    <property type="match status" value="1"/>
</dbReference>
<feature type="compositionally biased region" description="Low complexity" evidence="6">
    <location>
        <begin position="400"/>
        <end position="411"/>
    </location>
</feature>
<dbReference type="AlphaFoldDB" id="A0A9W7EFY2"/>
<feature type="transmembrane region" description="Helical" evidence="7">
    <location>
        <begin position="431"/>
        <end position="451"/>
    </location>
</feature>
<name>A0A9W7EFY2_9STRA</name>
<feature type="transmembrane region" description="Helical" evidence="7">
    <location>
        <begin position="331"/>
        <end position="349"/>
    </location>
</feature>
<keyword evidence="2 7" id="KW-0812">Transmembrane</keyword>
<evidence type="ECO:0000313" key="10">
    <source>
        <dbReference type="EMBL" id="GMH75148.1"/>
    </source>
</evidence>
<feature type="compositionally biased region" description="Acidic residues" evidence="6">
    <location>
        <begin position="592"/>
        <end position="605"/>
    </location>
</feature>
<feature type="chain" id="PRO_5040743650" description="FZ domain-containing protein" evidence="8">
    <location>
        <begin position="24"/>
        <end position="626"/>
    </location>
</feature>
<keyword evidence="8" id="KW-0732">Signal</keyword>
<keyword evidence="4 7" id="KW-0472">Membrane</keyword>
<feature type="signal peptide" evidence="8">
    <location>
        <begin position="1"/>
        <end position="23"/>
    </location>
</feature>
<comment type="caution">
    <text evidence="10">The sequence shown here is derived from an EMBL/GenBank/DDBJ whole genome shotgun (WGS) entry which is preliminary data.</text>
</comment>
<evidence type="ECO:0000256" key="3">
    <source>
        <dbReference type="ARBA" id="ARBA00022989"/>
    </source>
</evidence>
<feature type="region of interest" description="Disordered" evidence="6">
    <location>
        <begin position="577"/>
        <end position="606"/>
    </location>
</feature>
<feature type="transmembrane region" description="Helical" evidence="7">
    <location>
        <begin position="192"/>
        <end position="217"/>
    </location>
</feature>
<organism evidence="10 11">
    <name type="scientific">Triparma laevis f. longispina</name>
    <dbReference type="NCBI Taxonomy" id="1714387"/>
    <lineage>
        <taxon>Eukaryota</taxon>
        <taxon>Sar</taxon>
        <taxon>Stramenopiles</taxon>
        <taxon>Ochrophyta</taxon>
        <taxon>Bolidophyceae</taxon>
        <taxon>Parmales</taxon>
        <taxon>Triparmaceae</taxon>
        <taxon>Triparma</taxon>
    </lineage>
</organism>
<proteinExistence type="predicted"/>
<evidence type="ECO:0000259" key="9">
    <source>
        <dbReference type="PROSITE" id="PS50038"/>
    </source>
</evidence>
<feature type="compositionally biased region" description="Polar residues" evidence="6">
    <location>
        <begin position="412"/>
        <end position="425"/>
    </location>
</feature>
<feature type="transmembrane region" description="Helical" evidence="7">
    <location>
        <begin position="292"/>
        <end position="311"/>
    </location>
</feature>
<evidence type="ECO:0000256" key="4">
    <source>
        <dbReference type="ARBA" id="ARBA00023136"/>
    </source>
</evidence>
<dbReference type="InterPro" id="IPR020067">
    <property type="entry name" value="Frizzled_dom"/>
</dbReference>
<dbReference type="PANTHER" id="PTHR12570">
    <property type="match status" value="1"/>
</dbReference>
<feature type="region of interest" description="Disordered" evidence="6">
    <location>
        <begin position="382"/>
        <end position="425"/>
    </location>
</feature>
<dbReference type="InterPro" id="IPR037185">
    <property type="entry name" value="EmrE-like"/>
</dbReference>
<protein>
    <recommendedName>
        <fullName evidence="9">FZ domain-containing protein</fullName>
    </recommendedName>
</protein>
<feature type="transmembrane region" description="Helical" evidence="7">
    <location>
        <begin position="264"/>
        <end position="283"/>
    </location>
</feature>
<feature type="transmembrane region" description="Helical" evidence="7">
    <location>
        <begin position="471"/>
        <end position="491"/>
    </location>
</feature>
<dbReference type="PROSITE" id="PS50038">
    <property type="entry name" value="FZ"/>
    <property type="match status" value="1"/>
</dbReference>
<dbReference type="InterPro" id="IPR008521">
    <property type="entry name" value="Mg_trans_NIPA"/>
</dbReference>
<dbReference type="GO" id="GO:0016020">
    <property type="term" value="C:membrane"/>
    <property type="evidence" value="ECO:0007669"/>
    <property type="project" value="UniProtKB-SubCell"/>
</dbReference>
<dbReference type="Pfam" id="PF05653">
    <property type="entry name" value="Mg_trans_NIPA"/>
    <property type="match status" value="2"/>
</dbReference>
<keyword evidence="11" id="KW-1185">Reference proteome</keyword>
<evidence type="ECO:0000256" key="8">
    <source>
        <dbReference type="SAM" id="SignalP"/>
    </source>
</evidence>
<evidence type="ECO:0000313" key="11">
    <source>
        <dbReference type="Proteomes" id="UP001165122"/>
    </source>
</evidence>
<reference evidence="11" key="1">
    <citation type="journal article" date="2023" name="Commun. Biol.">
        <title>Genome analysis of Parmales, the sister group of diatoms, reveals the evolutionary specialization of diatoms from phago-mixotrophs to photoautotrophs.</title>
        <authorList>
            <person name="Ban H."/>
            <person name="Sato S."/>
            <person name="Yoshikawa S."/>
            <person name="Yamada K."/>
            <person name="Nakamura Y."/>
            <person name="Ichinomiya M."/>
            <person name="Sato N."/>
            <person name="Blanc-Mathieu R."/>
            <person name="Endo H."/>
            <person name="Kuwata A."/>
            <person name="Ogata H."/>
        </authorList>
    </citation>
    <scope>NUCLEOTIDE SEQUENCE [LARGE SCALE GENOMIC DNA]</scope>
    <source>
        <strain evidence="11">NIES 3700</strain>
    </source>
</reference>
<accession>A0A9W7EFY2</accession>
<evidence type="ECO:0000256" key="1">
    <source>
        <dbReference type="ARBA" id="ARBA00004141"/>
    </source>
</evidence>
<dbReference type="EMBL" id="BRXW01000711">
    <property type="protein sequence ID" value="GMH75148.1"/>
    <property type="molecule type" value="Genomic_DNA"/>
</dbReference>
<feature type="transmembrane region" description="Helical" evidence="7">
    <location>
        <begin position="529"/>
        <end position="552"/>
    </location>
</feature>
<feature type="domain" description="FZ" evidence="9">
    <location>
        <begin position="64"/>
        <end position="184"/>
    </location>
</feature>
<evidence type="ECO:0000256" key="5">
    <source>
        <dbReference type="ARBA" id="ARBA00023157"/>
    </source>
</evidence>
<evidence type="ECO:0000256" key="7">
    <source>
        <dbReference type="SAM" id="Phobius"/>
    </source>
</evidence>
<keyword evidence="5" id="KW-1015">Disulfide bond</keyword>
<dbReference type="PANTHER" id="PTHR12570:SF9">
    <property type="entry name" value="MAGNESIUM TRANSPORTER NIPA8-RELATED"/>
    <property type="match status" value="1"/>
</dbReference>
<dbReference type="OrthoDB" id="165382at2759"/>
<keyword evidence="3 7" id="KW-1133">Transmembrane helix</keyword>
<evidence type="ECO:0000256" key="6">
    <source>
        <dbReference type="SAM" id="MobiDB-lite"/>
    </source>
</evidence>
<dbReference type="GO" id="GO:0015095">
    <property type="term" value="F:magnesium ion transmembrane transporter activity"/>
    <property type="evidence" value="ECO:0007669"/>
    <property type="project" value="InterPro"/>
</dbReference>
<dbReference type="Proteomes" id="UP001165122">
    <property type="component" value="Unassembled WGS sequence"/>
</dbReference>
<sequence>MPQISPPLVLLLLFSTLNPSVQYQANPISPSLPFLSRPPAEGSSLRSRNLKQCPKECDAIPVQSDLPYCGSVIGYSVCQTQDTWIGQDALFPSFIDKLGINLDDLSAAADGSNEDRFTYDCANAIIQLECKNLFPACEIGVEVRPLCERACEQTIELCQDTEFALKMDTCEELGLSDSPTCVDLGYEGANHMLWIAGFSIGLTFSFLAALGLNLQKLSMNKENKKPKSLRRPTPKQPMWLVGMFLITSGSLLDFVAFGMAPQSLLAPLGALSLVWNAMIAPLFNGEKLTRQNLIATGIIMFGTLMTVIFAAHSTPTYTLEDLMSLYQQPAMIVYMVFVVAFLVGTATKLKKIEKEIEESGVEREEDELPLTLGQSSDEEIGIDSLRDRLPSTPSKDPRNKSGSGSKFFGGSVRNNLATPSRSTPAPQMHRIICYGGLAGCFGGMSVLLAKSTAELVKNVLSGTENNAFTHFQPYLIVISMVTCLFAQINILNSGLSKFNALLMVPVYQSFWNLFSVFGGIIYFQEYRDLHMLESTCFIMGLCITLSGVVYLLKERTKEVNGGEEKGSGKYSKVQSFDNSFENSFDNPQSFDGDMEDGEEGEDSLEDELRVKRVINGTIELNDMLAE</sequence>
<feature type="transmembrane region" description="Helical" evidence="7">
    <location>
        <begin position="498"/>
        <end position="523"/>
    </location>
</feature>
<feature type="compositionally biased region" description="Polar residues" evidence="6">
    <location>
        <begin position="577"/>
        <end position="589"/>
    </location>
</feature>
<gene>
    <name evidence="10" type="ORF">TrLO_g2371</name>
</gene>
<feature type="transmembrane region" description="Helical" evidence="7">
    <location>
        <begin position="238"/>
        <end position="258"/>
    </location>
</feature>
<comment type="subcellular location">
    <subcellularLocation>
        <location evidence="1">Membrane</location>
        <topology evidence="1">Multi-pass membrane protein</topology>
    </subcellularLocation>
</comment>
<evidence type="ECO:0000256" key="2">
    <source>
        <dbReference type="ARBA" id="ARBA00022692"/>
    </source>
</evidence>
<feature type="compositionally biased region" description="Basic and acidic residues" evidence="6">
    <location>
        <begin position="384"/>
        <end position="399"/>
    </location>
</feature>